<reference evidence="1 3" key="2">
    <citation type="journal article" date="2017" name="Front. Plant Sci.">
        <title>Gene Classification and Mining of Molecular Markers Useful in Red Clover (Trifolium pratense) Breeding.</title>
        <authorList>
            <person name="Istvanek J."/>
            <person name="Dluhosova J."/>
            <person name="Dluhos P."/>
            <person name="Patkova L."/>
            <person name="Nedelnik J."/>
            <person name="Repkova J."/>
        </authorList>
    </citation>
    <scope>NUCLEOTIDE SEQUENCE [LARGE SCALE GENOMIC DNA]</scope>
    <source>
        <strain evidence="3">cv. Tatra</strain>
        <tissue evidence="1">Young leaves</tissue>
    </source>
</reference>
<feature type="non-terminal residue" evidence="1">
    <location>
        <position position="20"/>
    </location>
</feature>
<reference evidence="1 3" key="1">
    <citation type="journal article" date="2014" name="Am. J. Bot.">
        <title>Genome assembly and annotation for red clover (Trifolium pratense; Fabaceae).</title>
        <authorList>
            <person name="Istvanek J."/>
            <person name="Jaros M."/>
            <person name="Krenek A."/>
            <person name="Repkova J."/>
        </authorList>
    </citation>
    <scope>NUCLEOTIDE SEQUENCE [LARGE SCALE GENOMIC DNA]</scope>
    <source>
        <strain evidence="3">cv. Tatra</strain>
        <tissue evidence="1">Young leaves</tissue>
    </source>
</reference>
<comment type="caution">
    <text evidence="1">The sequence shown here is derived from an EMBL/GenBank/DDBJ whole genome shotgun (WGS) entry which is preliminary data.</text>
</comment>
<dbReference type="AlphaFoldDB" id="A0A2K3JLI9"/>
<evidence type="ECO:0000313" key="1">
    <source>
        <dbReference type="EMBL" id="PNX54884.1"/>
    </source>
</evidence>
<organism evidence="1 3">
    <name type="scientific">Trifolium pratense</name>
    <name type="common">Red clover</name>
    <dbReference type="NCBI Taxonomy" id="57577"/>
    <lineage>
        <taxon>Eukaryota</taxon>
        <taxon>Viridiplantae</taxon>
        <taxon>Streptophyta</taxon>
        <taxon>Embryophyta</taxon>
        <taxon>Tracheophyta</taxon>
        <taxon>Spermatophyta</taxon>
        <taxon>Magnoliopsida</taxon>
        <taxon>eudicotyledons</taxon>
        <taxon>Gunneridae</taxon>
        <taxon>Pentapetalae</taxon>
        <taxon>rosids</taxon>
        <taxon>fabids</taxon>
        <taxon>Fabales</taxon>
        <taxon>Fabaceae</taxon>
        <taxon>Papilionoideae</taxon>
        <taxon>50 kb inversion clade</taxon>
        <taxon>NPAAA clade</taxon>
        <taxon>Hologalegina</taxon>
        <taxon>IRL clade</taxon>
        <taxon>Trifolieae</taxon>
        <taxon>Trifolium</taxon>
    </lineage>
</organism>
<dbReference type="EMBL" id="ASHM01069477">
    <property type="protein sequence ID" value="PNX54884.1"/>
    <property type="molecule type" value="Genomic_DNA"/>
</dbReference>
<dbReference type="Proteomes" id="UP000236291">
    <property type="component" value="Unassembled WGS sequence"/>
</dbReference>
<sequence length="20" mass="2340">MQAAPVAQWIERLFPKQKVV</sequence>
<dbReference type="EMBL" id="ASHM01013180">
    <property type="protein sequence ID" value="PNX95154.1"/>
    <property type="molecule type" value="Genomic_DNA"/>
</dbReference>
<name>A0A2K3JLI9_TRIPR</name>
<proteinExistence type="predicted"/>
<evidence type="ECO:0000313" key="3">
    <source>
        <dbReference type="Proteomes" id="UP000236291"/>
    </source>
</evidence>
<gene>
    <name evidence="2" type="ORF">L195_g018337</name>
    <name evidence="1" type="ORF">L195_g048507</name>
</gene>
<evidence type="ECO:0000313" key="2">
    <source>
        <dbReference type="EMBL" id="PNX95154.1"/>
    </source>
</evidence>
<protein>
    <submittedName>
        <fullName evidence="1">Uncharacterized protein</fullName>
    </submittedName>
</protein>
<accession>A0A2K3JLI9</accession>
<dbReference type="AntiFam" id="ANF00010">
    <property type="entry name" value="tRNA translation"/>
</dbReference>